<feature type="region of interest" description="Disordered" evidence="2">
    <location>
        <begin position="1"/>
        <end position="77"/>
    </location>
</feature>
<accession>A0A0N5CKH7</accession>
<dbReference type="PANTHER" id="PTHR18911:SF5">
    <property type="entry name" value="COILED-COIL DOMAIN-CONTAINING PROTEIN 186"/>
    <property type="match status" value="1"/>
</dbReference>
<evidence type="ECO:0000256" key="2">
    <source>
        <dbReference type="SAM" id="MobiDB-lite"/>
    </source>
</evidence>
<feature type="compositionally biased region" description="Basic and acidic residues" evidence="2">
    <location>
        <begin position="18"/>
        <end position="27"/>
    </location>
</feature>
<evidence type="ECO:0000313" key="5">
    <source>
        <dbReference type="WBParaSite" id="TCLT_0000057401-mRNA-1"/>
    </source>
</evidence>
<feature type="coiled-coil region" evidence="1">
    <location>
        <begin position="640"/>
        <end position="674"/>
    </location>
</feature>
<feature type="coiled-coil region" evidence="1">
    <location>
        <begin position="477"/>
        <end position="550"/>
    </location>
</feature>
<evidence type="ECO:0000313" key="4">
    <source>
        <dbReference type="Proteomes" id="UP000276776"/>
    </source>
</evidence>
<dbReference type="GO" id="GO:0099518">
    <property type="term" value="P:vesicle cytoskeletal trafficking"/>
    <property type="evidence" value="ECO:0007669"/>
    <property type="project" value="TreeGrafter"/>
</dbReference>
<feature type="coiled-coil region" evidence="1">
    <location>
        <begin position="743"/>
        <end position="777"/>
    </location>
</feature>
<feature type="coiled-coil region" evidence="1">
    <location>
        <begin position="380"/>
        <end position="448"/>
    </location>
</feature>
<dbReference type="WBParaSite" id="TCLT_0000057401-mRNA-1">
    <property type="protein sequence ID" value="TCLT_0000057401-mRNA-1"/>
    <property type="gene ID" value="TCLT_0000057401"/>
</dbReference>
<gene>
    <name evidence="3" type="ORF">TCLT_LOCUS575</name>
</gene>
<dbReference type="OrthoDB" id="5583482at2759"/>
<dbReference type="AlphaFoldDB" id="A0A0N5CKH7"/>
<reference evidence="3 4" key="2">
    <citation type="submission" date="2018-11" db="EMBL/GenBank/DDBJ databases">
        <authorList>
            <consortium name="Pathogen Informatics"/>
        </authorList>
    </citation>
    <scope>NUCLEOTIDE SEQUENCE [LARGE SCALE GENOMIC DNA]</scope>
</reference>
<dbReference type="STRING" id="103827.A0A0N5CKH7"/>
<proteinExistence type="predicted"/>
<keyword evidence="4" id="KW-1185">Reference proteome</keyword>
<evidence type="ECO:0000313" key="3">
    <source>
        <dbReference type="EMBL" id="VDM95596.1"/>
    </source>
</evidence>
<name>A0A0N5CKH7_THECL</name>
<dbReference type="Proteomes" id="UP000276776">
    <property type="component" value="Unassembled WGS sequence"/>
</dbReference>
<feature type="compositionally biased region" description="Polar residues" evidence="2">
    <location>
        <begin position="7"/>
        <end position="17"/>
    </location>
</feature>
<organism evidence="5">
    <name type="scientific">Thelazia callipaeda</name>
    <name type="common">Oriental eyeworm</name>
    <name type="synonym">Parasitic nematode</name>
    <dbReference type="NCBI Taxonomy" id="103827"/>
    <lineage>
        <taxon>Eukaryota</taxon>
        <taxon>Metazoa</taxon>
        <taxon>Ecdysozoa</taxon>
        <taxon>Nematoda</taxon>
        <taxon>Chromadorea</taxon>
        <taxon>Rhabditida</taxon>
        <taxon>Spirurina</taxon>
        <taxon>Spiruromorpha</taxon>
        <taxon>Thelazioidea</taxon>
        <taxon>Thelaziidae</taxon>
        <taxon>Thelazia</taxon>
    </lineage>
</organism>
<dbReference type="InterPro" id="IPR038830">
    <property type="entry name" value="CCDC186"/>
</dbReference>
<dbReference type="GO" id="GO:0005802">
    <property type="term" value="C:trans-Golgi network"/>
    <property type="evidence" value="ECO:0007669"/>
    <property type="project" value="TreeGrafter"/>
</dbReference>
<feature type="coiled-coil region" evidence="1">
    <location>
        <begin position="80"/>
        <end position="153"/>
    </location>
</feature>
<dbReference type="PANTHER" id="PTHR18911">
    <property type="entry name" value="CTCL TUMOR ANTIGEN HD-CL-01"/>
    <property type="match status" value="1"/>
</dbReference>
<reference evidence="5" key="1">
    <citation type="submission" date="2017-02" db="UniProtKB">
        <authorList>
            <consortium name="WormBaseParasite"/>
        </authorList>
    </citation>
    <scope>IDENTIFICATION</scope>
</reference>
<dbReference type="OMA" id="KYGNGVM"/>
<feature type="coiled-coil region" evidence="1">
    <location>
        <begin position="197"/>
        <end position="326"/>
    </location>
</feature>
<evidence type="ECO:0000256" key="1">
    <source>
        <dbReference type="SAM" id="Coils"/>
    </source>
</evidence>
<dbReference type="GO" id="GO:0031267">
    <property type="term" value="F:small GTPase binding"/>
    <property type="evidence" value="ECO:0007669"/>
    <property type="project" value="TreeGrafter"/>
</dbReference>
<protein>
    <submittedName>
        <fullName evidence="5">Megator</fullName>
    </submittedName>
</protein>
<sequence>MVIDVQPSCSAHFTTSTNEKEDADKDSSGNPEDGSNSSNDSVGSEQQIENSAGSEKRTKEEAVSSLSSHSSTKNTAEPNLDKFTALYEKYNSQCNELERLEKANYDIKEQLQKIKWERDNAQEMEFRDFLSQREGLERRLLDVELQLKMAIQRAQARELHYEQSMKQSEGKWSQKLEQALKKSEAAEKGKNDAVCRYAAREAELMRLQAKLEQIEEQDHGFLQNNMLSMEKEALKKSTEFECLENLKHSLEEAENQLKLEKEASKGREEDYKMTAKHLEASQTVLTELRSCLESVQSQLAQEQVEKRNYEEELKKTQTVEQKLVDEISAGLKKTNDQEELYKHVCNELSSLRSRNAILSQELDHVVHANAELQTESQRLCQELTQTRHAHQVALEKLESLEQVRQQLNSSLHRIELAEKAAAEAVTERNQAEEEAAECRKQAERMLEITEQLTDKNCSLTSQQEILKIKDLELNHQIKSLETAVSGYEKRVTVLNEELELLKVDSTAEIETLRQQIDSNVAENQQLNAFIVELRNEREILKKKNASSIKELRAEVQYLRKLQYRSTPSSNISVDDNLSPAVLSSGALGPSTSSQASSVASFSDLCPLVTDHNASSTATGQQKESQQTSVLQSVDDTSCVQQQMVEKIVKLQRQLARRQDKIEFLEEHVRQCTQELLKKSKIIQNYALREEAALLLPETDLNKRHNGTNNASLSLLGNLFTTSVGRKSELELTAEVNSRLQAVLEDVLHKNITLKQNIDTLSEEISRLSRENRQLLLSKVT</sequence>
<dbReference type="EMBL" id="UYYF01000045">
    <property type="protein sequence ID" value="VDM95596.1"/>
    <property type="molecule type" value="Genomic_DNA"/>
</dbReference>
<keyword evidence="1" id="KW-0175">Coiled coil</keyword>
<feature type="compositionally biased region" description="Low complexity" evidence="2">
    <location>
        <begin position="32"/>
        <end position="45"/>
    </location>
</feature>